<dbReference type="AlphaFoldDB" id="A0A6J4JM58"/>
<evidence type="ECO:0008006" key="3">
    <source>
        <dbReference type="Google" id="ProtNLM"/>
    </source>
</evidence>
<feature type="region of interest" description="Disordered" evidence="1">
    <location>
        <begin position="1"/>
        <end position="29"/>
    </location>
</feature>
<gene>
    <name evidence="2" type="ORF">AVDCRST_MAG77-3954</name>
</gene>
<dbReference type="EMBL" id="CADCTC010000209">
    <property type="protein sequence ID" value="CAA9282214.1"/>
    <property type="molecule type" value="Genomic_DNA"/>
</dbReference>
<evidence type="ECO:0000256" key="1">
    <source>
        <dbReference type="SAM" id="MobiDB-lite"/>
    </source>
</evidence>
<protein>
    <recommendedName>
        <fullName evidence="3">ABM domain-containing protein</fullName>
    </recommendedName>
</protein>
<accession>A0A6J4JM58</accession>
<reference evidence="2" key="1">
    <citation type="submission" date="2020-02" db="EMBL/GenBank/DDBJ databases">
        <authorList>
            <person name="Meier V. D."/>
        </authorList>
    </citation>
    <scope>NUCLEOTIDE SEQUENCE</scope>
    <source>
        <strain evidence="2">AVDCRST_MAG77</strain>
    </source>
</reference>
<evidence type="ECO:0000313" key="2">
    <source>
        <dbReference type="EMBL" id="CAA9282214.1"/>
    </source>
</evidence>
<organism evidence="2">
    <name type="scientific">uncultured Chloroflexota bacterium</name>
    <dbReference type="NCBI Taxonomy" id="166587"/>
    <lineage>
        <taxon>Bacteria</taxon>
        <taxon>Bacillati</taxon>
        <taxon>Chloroflexota</taxon>
        <taxon>environmental samples</taxon>
    </lineage>
</organism>
<dbReference type="SUPFAM" id="SSF54909">
    <property type="entry name" value="Dimeric alpha+beta barrel"/>
    <property type="match status" value="1"/>
</dbReference>
<dbReference type="InterPro" id="IPR011008">
    <property type="entry name" value="Dimeric_a/b-barrel"/>
</dbReference>
<name>A0A6J4JM58_9CHLR</name>
<sequence length="130" mass="14167">MLRVSPTVRGSGGEAPSPRRSPQGWGTHRLAQEESMAIVVIAETPGVTAADDEAIQQRLNLAAQPPAGALARLAGPIDGGWRVLSVWESPEAWETFRRERLEPALQQAGRPTPSFQVWPVHTMRMAPQAR</sequence>
<proteinExistence type="predicted"/>